<organism evidence="2 3">
    <name type="scientific">Rubroshorea leprosula</name>
    <dbReference type="NCBI Taxonomy" id="152421"/>
    <lineage>
        <taxon>Eukaryota</taxon>
        <taxon>Viridiplantae</taxon>
        <taxon>Streptophyta</taxon>
        <taxon>Embryophyta</taxon>
        <taxon>Tracheophyta</taxon>
        <taxon>Spermatophyta</taxon>
        <taxon>Magnoliopsida</taxon>
        <taxon>eudicotyledons</taxon>
        <taxon>Gunneridae</taxon>
        <taxon>Pentapetalae</taxon>
        <taxon>rosids</taxon>
        <taxon>malvids</taxon>
        <taxon>Malvales</taxon>
        <taxon>Dipterocarpaceae</taxon>
        <taxon>Rubroshorea</taxon>
    </lineage>
</organism>
<comment type="caution">
    <text evidence="2">The sequence shown here is derived from an EMBL/GenBank/DDBJ whole genome shotgun (WGS) entry which is preliminary data.</text>
</comment>
<dbReference type="EMBL" id="BPVZ01000316">
    <property type="protein sequence ID" value="GKV49744.1"/>
    <property type="molecule type" value="Genomic_DNA"/>
</dbReference>
<feature type="compositionally biased region" description="Basic and acidic residues" evidence="1">
    <location>
        <begin position="1"/>
        <end position="21"/>
    </location>
</feature>
<feature type="region of interest" description="Disordered" evidence="1">
    <location>
        <begin position="1"/>
        <end position="33"/>
    </location>
</feature>
<evidence type="ECO:0000313" key="2">
    <source>
        <dbReference type="EMBL" id="GKV49744.1"/>
    </source>
</evidence>
<gene>
    <name evidence="2" type="ORF">SLEP1_g56478</name>
</gene>
<evidence type="ECO:0000256" key="1">
    <source>
        <dbReference type="SAM" id="MobiDB-lite"/>
    </source>
</evidence>
<reference evidence="2 3" key="1">
    <citation type="journal article" date="2021" name="Commun. Biol.">
        <title>The genome of Shorea leprosula (Dipterocarpaceae) highlights the ecological relevance of drought in aseasonal tropical rainforests.</title>
        <authorList>
            <person name="Ng K.K.S."/>
            <person name="Kobayashi M.J."/>
            <person name="Fawcett J.A."/>
            <person name="Hatakeyama M."/>
            <person name="Paape T."/>
            <person name="Ng C.H."/>
            <person name="Ang C.C."/>
            <person name="Tnah L.H."/>
            <person name="Lee C.T."/>
            <person name="Nishiyama T."/>
            <person name="Sese J."/>
            <person name="O'Brien M.J."/>
            <person name="Copetti D."/>
            <person name="Mohd Noor M.I."/>
            <person name="Ong R.C."/>
            <person name="Putra M."/>
            <person name="Sireger I.Z."/>
            <person name="Indrioko S."/>
            <person name="Kosugi Y."/>
            <person name="Izuno A."/>
            <person name="Isagi Y."/>
            <person name="Lee S.L."/>
            <person name="Shimizu K.K."/>
        </authorList>
    </citation>
    <scope>NUCLEOTIDE SEQUENCE [LARGE SCALE GENOMIC DNA]</scope>
    <source>
        <strain evidence="2">214</strain>
    </source>
</reference>
<proteinExistence type="predicted"/>
<dbReference type="Proteomes" id="UP001054252">
    <property type="component" value="Unassembled WGS sequence"/>
</dbReference>
<keyword evidence="3" id="KW-1185">Reference proteome</keyword>
<accession>A0AAV5MJS1</accession>
<protein>
    <submittedName>
        <fullName evidence="2">Uncharacterized protein</fullName>
    </submittedName>
</protein>
<sequence>MWREHQGQEKLELILGDKQKEIPLQPSPLKFQH</sequence>
<name>A0AAV5MJS1_9ROSI</name>
<evidence type="ECO:0000313" key="3">
    <source>
        <dbReference type="Proteomes" id="UP001054252"/>
    </source>
</evidence>
<dbReference type="AlphaFoldDB" id="A0AAV5MJS1"/>